<dbReference type="PANTHER" id="PTHR40659:SF1">
    <property type="entry name" value="NICKEL_COBALT EFFLUX SYSTEM RCNA"/>
    <property type="match status" value="1"/>
</dbReference>
<feature type="compositionally biased region" description="Basic residues" evidence="14">
    <location>
        <begin position="200"/>
        <end position="234"/>
    </location>
</feature>
<evidence type="ECO:0000256" key="9">
    <source>
        <dbReference type="ARBA" id="ARBA00023065"/>
    </source>
</evidence>
<evidence type="ECO:0000313" key="17">
    <source>
        <dbReference type="Proteomes" id="UP001549036"/>
    </source>
</evidence>
<evidence type="ECO:0000256" key="11">
    <source>
        <dbReference type="ARBA" id="ARBA00023136"/>
    </source>
</evidence>
<evidence type="ECO:0000256" key="2">
    <source>
        <dbReference type="ARBA" id="ARBA00004651"/>
    </source>
</evidence>
<dbReference type="RefSeq" id="WP_354414584.1">
    <property type="nucleotide sequence ID" value="NZ_JBEPLM010000002.1"/>
</dbReference>
<feature type="transmembrane region" description="Helical" evidence="13">
    <location>
        <begin position="297"/>
        <end position="321"/>
    </location>
</feature>
<keyword evidence="11 13" id="KW-0472">Membrane</keyword>
<evidence type="ECO:0000256" key="14">
    <source>
        <dbReference type="SAM" id="MobiDB-lite"/>
    </source>
</evidence>
<keyword evidence="9" id="KW-0406">Ion transport</keyword>
<evidence type="ECO:0000256" key="15">
    <source>
        <dbReference type="SAM" id="SignalP"/>
    </source>
</evidence>
<accession>A0ABV2HMZ7</accession>
<reference evidence="16 17" key="1">
    <citation type="submission" date="2024-06" db="EMBL/GenBank/DDBJ databases">
        <title>Genomic Encyclopedia of Type Strains, Phase IV (KMG-IV): sequencing the most valuable type-strain genomes for metagenomic binning, comparative biology and taxonomic classification.</title>
        <authorList>
            <person name="Goeker M."/>
        </authorList>
    </citation>
    <scope>NUCLEOTIDE SEQUENCE [LARGE SCALE GENOMIC DNA]</scope>
    <source>
        <strain evidence="16 17">DSM 29846</strain>
    </source>
</reference>
<dbReference type="PANTHER" id="PTHR40659">
    <property type="entry name" value="NICKEL/COBALT EFFLUX SYSTEM RCNA"/>
    <property type="match status" value="1"/>
</dbReference>
<evidence type="ECO:0000256" key="6">
    <source>
        <dbReference type="ARBA" id="ARBA00022596"/>
    </source>
</evidence>
<keyword evidence="10" id="KW-0921">Nickel transport</keyword>
<evidence type="ECO:0000256" key="13">
    <source>
        <dbReference type="RuleBase" id="RU362101"/>
    </source>
</evidence>
<evidence type="ECO:0000256" key="4">
    <source>
        <dbReference type="ARBA" id="ARBA00022448"/>
    </source>
</evidence>
<evidence type="ECO:0000256" key="1">
    <source>
        <dbReference type="ARBA" id="ARBA00002510"/>
    </source>
</evidence>
<protein>
    <recommendedName>
        <fullName evidence="13">Nickel/cobalt efflux system</fullName>
    </recommendedName>
</protein>
<evidence type="ECO:0000256" key="3">
    <source>
        <dbReference type="ARBA" id="ARBA00022426"/>
    </source>
</evidence>
<dbReference type="Proteomes" id="UP001549036">
    <property type="component" value="Unassembled WGS sequence"/>
</dbReference>
<keyword evidence="12" id="KW-0170">Cobalt</keyword>
<feature type="transmembrane region" description="Helical" evidence="13">
    <location>
        <begin position="119"/>
        <end position="144"/>
    </location>
</feature>
<evidence type="ECO:0000256" key="8">
    <source>
        <dbReference type="ARBA" id="ARBA00022989"/>
    </source>
</evidence>
<keyword evidence="3" id="KW-0171">Cobalt transport</keyword>
<feature type="transmembrane region" description="Helical" evidence="13">
    <location>
        <begin position="156"/>
        <end position="175"/>
    </location>
</feature>
<keyword evidence="8 13" id="KW-1133">Transmembrane helix</keyword>
<gene>
    <name evidence="16" type="ORF">ABID26_001329</name>
</gene>
<keyword evidence="7 13" id="KW-0812">Transmembrane</keyword>
<sequence>MKPSLRLALGLLVATLVLTHLPGVAHAQSSLGIGTNDGMAPSTSGPFAHILMWINLRQQEFYHSLAAAMKAMRQDGSKLWLLVGLSFAYGIFHAAGPGHGKAVISSYMVANEVALKRGIMLSFVSALLQGFTAVVVMVLAYFVLRGTAVSMTDAAWFLEISSYVLVTLFGAWLLWRKLGPSILRRLGRAPAYSLSAAHAGHSHGGHSHAGAHSHASHSHTHSHSTHTHAAHSHARSHETQDHSAHDHHHHDHAAHDHDHAGHHHHDHGPGEVCETCGHSHAPDPALLSGDRFDWKTAWSAVAAVGIRPCSGALIVLSFALLNGLWMGGLLSVLAMSIGTAITVSALATLAVTAKNWAVYFAGDGRLGNRIHSIVEIGGAAFIFLVGLLLLSASLTGGA</sequence>
<feature type="transmembrane region" description="Helical" evidence="13">
    <location>
        <begin position="327"/>
        <end position="352"/>
    </location>
</feature>
<proteinExistence type="inferred from homology"/>
<evidence type="ECO:0000256" key="12">
    <source>
        <dbReference type="ARBA" id="ARBA00023285"/>
    </source>
</evidence>
<feature type="region of interest" description="Disordered" evidence="14">
    <location>
        <begin position="197"/>
        <end position="275"/>
    </location>
</feature>
<comment type="subcellular location">
    <subcellularLocation>
        <location evidence="2 13">Cell membrane</location>
        <topology evidence="2 13">Multi-pass membrane protein</topology>
    </subcellularLocation>
</comment>
<comment type="similarity">
    <text evidence="13">Belongs to the NiCoT transporter (TC 2.A.52) family.</text>
</comment>
<name>A0ABV2HMZ7_9HYPH</name>
<evidence type="ECO:0000256" key="10">
    <source>
        <dbReference type="ARBA" id="ARBA00023112"/>
    </source>
</evidence>
<evidence type="ECO:0000256" key="5">
    <source>
        <dbReference type="ARBA" id="ARBA00022475"/>
    </source>
</evidence>
<comment type="caution">
    <text evidence="16">The sequence shown here is derived from an EMBL/GenBank/DDBJ whole genome shotgun (WGS) entry which is preliminary data.</text>
</comment>
<keyword evidence="4 13" id="KW-0813">Transport</keyword>
<keyword evidence="15" id="KW-0732">Signal</keyword>
<feature type="transmembrane region" description="Helical" evidence="13">
    <location>
        <begin position="79"/>
        <end position="98"/>
    </location>
</feature>
<dbReference type="InterPro" id="IPR051224">
    <property type="entry name" value="NiCoT_RcnA"/>
</dbReference>
<organism evidence="16 17">
    <name type="scientific">Mesorhizobium shonense</name>
    <dbReference type="NCBI Taxonomy" id="1209948"/>
    <lineage>
        <taxon>Bacteria</taxon>
        <taxon>Pseudomonadati</taxon>
        <taxon>Pseudomonadota</taxon>
        <taxon>Alphaproteobacteria</taxon>
        <taxon>Hyphomicrobiales</taxon>
        <taxon>Phyllobacteriaceae</taxon>
        <taxon>Mesorhizobium</taxon>
    </lineage>
</organism>
<feature type="signal peptide" evidence="15">
    <location>
        <begin position="1"/>
        <end position="27"/>
    </location>
</feature>
<feature type="compositionally biased region" description="Basic and acidic residues" evidence="14">
    <location>
        <begin position="235"/>
        <end position="244"/>
    </location>
</feature>
<keyword evidence="5" id="KW-1003">Cell membrane</keyword>
<dbReference type="Pfam" id="PF03824">
    <property type="entry name" value="NicO"/>
    <property type="match status" value="2"/>
</dbReference>
<comment type="function">
    <text evidence="1">Efflux system for nickel and cobalt.</text>
</comment>
<evidence type="ECO:0000313" key="16">
    <source>
        <dbReference type="EMBL" id="MET3591945.1"/>
    </source>
</evidence>
<feature type="transmembrane region" description="Helical" evidence="13">
    <location>
        <begin position="373"/>
        <end position="394"/>
    </location>
</feature>
<evidence type="ECO:0000256" key="7">
    <source>
        <dbReference type="ARBA" id="ARBA00022692"/>
    </source>
</evidence>
<feature type="chain" id="PRO_5047183012" description="Nickel/cobalt efflux system" evidence="15">
    <location>
        <begin position="28"/>
        <end position="398"/>
    </location>
</feature>
<dbReference type="InterPro" id="IPR011541">
    <property type="entry name" value="Ni/Co_transpt_high_affinity"/>
</dbReference>
<dbReference type="EMBL" id="JBEPLM010000002">
    <property type="protein sequence ID" value="MET3591945.1"/>
    <property type="molecule type" value="Genomic_DNA"/>
</dbReference>
<keyword evidence="6" id="KW-0533">Nickel</keyword>
<keyword evidence="17" id="KW-1185">Reference proteome</keyword>